<dbReference type="NCBIfam" id="TIGR01552">
    <property type="entry name" value="phd_fam"/>
    <property type="match status" value="1"/>
</dbReference>
<dbReference type="STRING" id="1255043.TVNIR_0530"/>
<name>L0DTB1_THIND</name>
<accession>L0DTB1</accession>
<dbReference type="HOGENOM" id="CLU_163140_7_1_6"/>
<sequence length="80" mass="8755">MPESTISLANAKAHLSELAERAAAGESILITKRGKAVVRLSSVAAPKKPIDATALRAVTDAQRNFTDETFLRRMREDARY</sequence>
<dbReference type="eggNOG" id="COG4118">
    <property type="taxonomic scope" value="Bacteria"/>
</dbReference>
<dbReference type="Proteomes" id="UP000010809">
    <property type="component" value="Chromosome"/>
</dbReference>
<proteinExistence type="inferred from homology"/>
<keyword evidence="4" id="KW-1185">Reference proteome</keyword>
<dbReference type="EMBL" id="CP003989">
    <property type="protein sequence ID" value="AGA32232.1"/>
    <property type="molecule type" value="Genomic_DNA"/>
</dbReference>
<dbReference type="OrthoDB" id="9800503at2"/>
<gene>
    <name evidence="3" type="ordered locus">TVNIR_0530</name>
</gene>
<dbReference type="InterPro" id="IPR006442">
    <property type="entry name" value="Antitoxin_Phd/YefM"/>
</dbReference>
<comment type="function">
    <text evidence="2">Antitoxin component of a type II toxin-antitoxin (TA) system.</text>
</comment>
<protein>
    <recommendedName>
        <fullName evidence="2">Antitoxin</fullName>
    </recommendedName>
</protein>
<dbReference type="KEGG" id="tni:TVNIR_0530"/>
<organism evidence="3 4">
    <name type="scientific">Thioalkalivibrio nitratireducens (strain DSM 14787 / UNIQEM 213 / ALEN2)</name>
    <dbReference type="NCBI Taxonomy" id="1255043"/>
    <lineage>
        <taxon>Bacteria</taxon>
        <taxon>Pseudomonadati</taxon>
        <taxon>Pseudomonadota</taxon>
        <taxon>Gammaproteobacteria</taxon>
        <taxon>Chromatiales</taxon>
        <taxon>Ectothiorhodospiraceae</taxon>
        <taxon>Thioalkalivibrio</taxon>
    </lineage>
</organism>
<dbReference type="Pfam" id="PF02604">
    <property type="entry name" value="PhdYeFM_antitox"/>
    <property type="match status" value="1"/>
</dbReference>
<dbReference type="RefSeq" id="WP_006746146.1">
    <property type="nucleotide sequence ID" value="NC_019902.2"/>
</dbReference>
<evidence type="ECO:0000313" key="3">
    <source>
        <dbReference type="EMBL" id="AGA32232.1"/>
    </source>
</evidence>
<dbReference type="PATRIC" id="fig|1255043.3.peg.535"/>
<evidence type="ECO:0000256" key="2">
    <source>
        <dbReference type="RuleBase" id="RU362080"/>
    </source>
</evidence>
<dbReference type="Gene3D" id="3.40.1620.10">
    <property type="entry name" value="YefM-like domain"/>
    <property type="match status" value="1"/>
</dbReference>
<dbReference type="InterPro" id="IPR036165">
    <property type="entry name" value="YefM-like_sf"/>
</dbReference>
<dbReference type="SUPFAM" id="SSF143120">
    <property type="entry name" value="YefM-like"/>
    <property type="match status" value="1"/>
</dbReference>
<comment type="similarity">
    <text evidence="1 2">Belongs to the phD/YefM antitoxin family.</text>
</comment>
<reference evidence="3" key="1">
    <citation type="submission" date="2015-12" db="EMBL/GenBank/DDBJ databases">
        <authorList>
            <person name="Tikhonova T.V."/>
            <person name="Pavlov A.R."/>
            <person name="Beletsky A.V."/>
            <person name="Mardanov A.V."/>
            <person name="Sorokin D.Y."/>
            <person name="Ravin N.V."/>
            <person name="Popov V.O."/>
        </authorList>
    </citation>
    <scope>NUCLEOTIDE SEQUENCE</scope>
    <source>
        <strain evidence="3">DSM 14787</strain>
    </source>
</reference>
<evidence type="ECO:0000313" key="4">
    <source>
        <dbReference type="Proteomes" id="UP000010809"/>
    </source>
</evidence>
<dbReference type="AlphaFoldDB" id="L0DTB1"/>
<evidence type="ECO:0000256" key="1">
    <source>
        <dbReference type="ARBA" id="ARBA00009981"/>
    </source>
</evidence>